<dbReference type="InterPro" id="IPR045142">
    <property type="entry name" value="BCAS3-like"/>
</dbReference>
<evidence type="ECO:0000259" key="3">
    <source>
        <dbReference type="Pfam" id="PF21034"/>
    </source>
</evidence>
<dbReference type="SUPFAM" id="SSF82171">
    <property type="entry name" value="DPP6 N-terminal domain-like"/>
    <property type="match status" value="1"/>
</dbReference>
<feature type="domain" description="BCAS3" evidence="2">
    <location>
        <begin position="269"/>
        <end position="319"/>
    </location>
</feature>
<keyword evidence="5" id="KW-1185">Reference proteome</keyword>
<feature type="region of interest" description="Disordered" evidence="1">
    <location>
        <begin position="104"/>
        <end position="127"/>
    </location>
</feature>
<gene>
    <name evidence="4" type="ORF">AAG570_003295</name>
</gene>
<dbReference type="Pfam" id="PF21034">
    <property type="entry name" value="BCAS3_WD40"/>
    <property type="match status" value="1"/>
</dbReference>
<evidence type="ECO:0008006" key="6">
    <source>
        <dbReference type="Google" id="ProtNLM"/>
    </source>
</evidence>
<evidence type="ECO:0000259" key="2">
    <source>
        <dbReference type="Pfam" id="PF12490"/>
    </source>
</evidence>
<protein>
    <recommendedName>
        <fullName evidence="6">BCAS3 domain-containing protein</fullName>
    </recommendedName>
</protein>
<evidence type="ECO:0000313" key="5">
    <source>
        <dbReference type="Proteomes" id="UP001558652"/>
    </source>
</evidence>
<feature type="compositionally biased region" description="Gly residues" evidence="1">
    <location>
        <begin position="114"/>
        <end position="123"/>
    </location>
</feature>
<accession>A0ABD0Y6E1</accession>
<sequence>MCFDCSGMLLVTADKHGHRFHVFRIHPHPCSPALAAVHHLYTLHRGDTTARVQDIAVSWDSRWVAVSSVRGTTHVFPITPYGGPVAVRTHTTPHVVNRLSRFERSAGLTDGRGSPVGEGGGWPPGNPRLPPFPHPTSVTALAQLRRWHHCGAGGGCAGAGAEDSSCGGSVRLAACFAPPRAWLPGRPRLKRTTTPPVESLFVMASHGNLIQYDLDARCITELGVEAKAEWVLLKPPLGGGSLLQPPLSPTNPLLLGVDKMAAEANQHPTSSSARMTDDRWLSQVEIITHTGPHRRLWMGPQFSFKTTDSESQGSESEEKENKSFAARSNPVNMPHRPYLLIESGSGGSVDLPYMTDYADDGDESIHRESRLREDLADAMLDHTANQSSGNFKSQFIRNIFCRI</sequence>
<feature type="domain" description="BCAS3 WD40" evidence="3">
    <location>
        <begin position="1"/>
        <end position="110"/>
    </location>
</feature>
<reference evidence="4 5" key="1">
    <citation type="submission" date="2024-07" db="EMBL/GenBank/DDBJ databases">
        <title>Chromosome-level genome assembly of the water stick insect Ranatra chinensis (Heteroptera: Nepidae).</title>
        <authorList>
            <person name="Liu X."/>
        </authorList>
    </citation>
    <scope>NUCLEOTIDE SEQUENCE [LARGE SCALE GENOMIC DNA]</scope>
    <source>
        <strain evidence="4">Cailab_2021Rc</strain>
        <tissue evidence="4">Muscle</tissue>
    </source>
</reference>
<comment type="caution">
    <text evidence="4">The sequence shown here is derived from an EMBL/GenBank/DDBJ whole genome shotgun (WGS) entry which is preliminary data.</text>
</comment>
<evidence type="ECO:0000313" key="4">
    <source>
        <dbReference type="EMBL" id="KAL1122971.1"/>
    </source>
</evidence>
<feature type="region of interest" description="Disordered" evidence="1">
    <location>
        <begin position="298"/>
        <end position="329"/>
    </location>
</feature>
<name>A0ABD0Y6E1_9HEMI</name>
<dbReference type="InterPro" id="IPR048382">
    <property type="entry name" value="BCAS3_WD40"/>
</dbReference>
<dbReference type="AlphaFoldDB" id="A0ABD0Y6E1"/>
<proteinExistence type="predicted"/>
<dbReference type="PANTHER" id="PTHR13268">
    <property type="entry name" value="BREAST CARCINOMA AMPLIFIED SEQUENCE 3"/>
    <property type="match status" value="1"/>
</dbReference>
<dbReference type="Pfam" id="PF12490">
    <property type="entry name" value="BCAS3"/>
    <property type="match status" value="1"/>
</dbReference>
<evidence type="ECO:0000256" key="1">
    <source>
        <dbReference type="SAM" id="MobiDB-lite"/>
    </source>
</evidence>
<dbReference type="EMBL" id="JBFDAA010000013">
    <property type="protein sequence ID" value="KAL1122971.1"/>
    <property type="molecule type" value="Genomic_DNA"/>
</dbReference>
<dbReference type="PANTHER" id="PTHR13268:SF0">
    <property type="entry name" value="BCAS3 MICROTUBULE ASSOCIATED CELL MIGRATION FACTOR"/>
    <property type="match status" value="1"/>
</dbReference>
<dbReference type="InterPro" id="IPR022175">
    <property type="entry name" value="BCAS3_dom"/>
</dbReference>
<organism evidence="4 5">
    <name type="scientific">Ranatra chinensis</name>
    <dbReference type="NCBI Taxonomy" id="642074"/>
    <lineage>
        <taxon>Eukaryota</taxon>
        <taxon>Metazoa</taxon>
        <taxon>Ecdysozoa</taxon>
        <taxon>Arthropoda</taxon>
        <taxon>Hexapoda</taxon>
        <taxon>Insecta</taxon>
        <taxon>Pterygota</taxon>
        <taxon>Neoptera</taxon>
        <taxon>Paraneoptera</taxon>
        <taxon>Hemiptera</taxon>
        <taxon>Heteroptera</taxon>
        <taxon>Panheteroptera</taxon>
        <taxon>Nepomorpha</taxon>
        <taxon>Nepidae</taxon>
        <taxon>Ranatrinae</taxon>
        <taxon>Ranatra</taxon>
    </lineage>
</organism>
<dbReference type="Proteomes" id="UP001558652">
    <property type="component" value="Unassembled WGS sequence"/>
</dbReference>